<evidence type="ECO:0000259" key="7">
    <source>
        <dbReference type="PROSITE" id="PS51845"/>
    </source>
</evidence>
<dbReference type="InterPro" id="IPR023174">
    <property type="entry name" value="PDEase_CS"/>
</dbReference>
<evidence type="ECO:0000256" key="4">
    <source>
        <dbReference type="PIRSR" id="PIRSR623088-2"/>
    </source>
</evidence>
<name>A0A7S0ZXT1_NOCSC</name>
<feature type="binding site" evidence="5">
    <location>
        <position position="229"/>
    </location>
    <ligand>
        <name>Zn(2+)</name>
        <dbReference type="ChEBI" id="CHEBI:29105"/>
        <label>1</label>
    </ligand>
</feature>
<dbReference type="AlphaFoldDB" id="A0A7S0ZXT1"/>
<organism evidence="8">
    <name type="scientific">Noctiluca scintillans</name>
    <name type="common">Sea sparkle</name>
    <name type="synonym">Red tide dinoflagellate</name>
    <dbReference type="NCBI Taxonomy" id="2966"/>
    <lineage>
        <taxon>Eukaryota</taxon>
        <taxon>Sar</taxon>
        <taxon>Alveolata</taxon>
        <taxon>Dinophyceae</taxon>
        <taxon>Noctilucales</taxon>
        <taxon>Noctilucaceae</taxon>
        <taxon>Noctiluca</taxon>
    </lineage>
</organism>
<evidence type="ECO:0000256" key="3">
    <source>
        <dbReference type="PIRSR" id="PIRSR623088-1"/>
    </source>
</evidence>
<comment type="cofactor">
    <cofactor evidence="6">
        <name>a divalent metal cation</name>
        <dbReference type="ChEBI" id="CHEBI:60240"/>
    </cofactor>
    <text evidence="6">Binds 2 divalent metal cations per subunit. Site 1 may preferentially bind zinc ions, while site 2 has a preference for magnesium and/or manganese ions.</text>
</comment>
<feature type="binding site" evidence="5">
    <location>
        <position position="266"/>
    </location>
    <ligand>
        <name>Zn(2+)</name>
        <dbReference type="ChEBI" id="CHEBI:29105"/>
        <label>2</label>
    </ligand>
</feature>
<dbReference type="Pfam" id="PF00233">
    <property type="entry name" value="PDEase_I"/>
    <property type="match status" value="1"/>
</dbReference>
<feature type="domain" description="PDEase" evidence="7">
    <location>
        <begin position="130"/>
        <end position="487"/>
    </location>
</feature>
<reference evidence="8" key="1">
    <citation type="submission" date="2021-01" db="EMBL/GenBank/DDBJ databases">
        <authorList>
            <person name="Corre E."/>
            <person name="Pelletier E."/>
            <person name="Niang G."/>
            <person name="Scheremetjew M."/>
            <person name="Finn R."/>
            <person name="Kale V."/>
            <person name="Holt S."/>
            <person name="Cochrane G."/>
            <person name="Meng A."/>
            <person name="Brown T."/>
            <person name="Cohen L."/>
        </authorList>
    </citation>
    <scope>NUCLEOTIDE SEQUENCE</scope>
</reference>
<dbReference type="GO" id="GO:0004114">
    <property type="term" value="F:3',5'-cyclic-nucleotide phosphodiesterase activity"/>
    <property type="evidence" value="ECO:0007669"/>
    <property type="project" value="InterPro"/>
</dbReference>
<comment type="similarity">
    <text evidence="6">Belongs to the cyclic nucleotide phosphodiesterase family.</text>
</comment>
<feature type="binding site" evidence="5">
    <location>
        <position position="265"/>
    </location>
    <ligand>
        <name>Zn(2+)</name>
        <dbReference type="ChEBI" id="CHEBI:29105"/>
        <label>1</label>
    </ligand>
</feature>
<feature type="binding site" evidence="4">
    <location>
        <position position="444"/>
    </location>
    <ligand>
        <name>AMP</name>
        <dbReference type="ChEBI" id="CHEBI:456215"/>
    </ligand>
</feature>
<dbReference type="InterPro" id="IPR023088">
    <property type="entry name" value="PDEase"/>
</dbReference>
<dbReference type="GO" id="GO:0046872">
    <property type="term" value="F:metal ion binding"/>
    <property type="evidence" value="ECO:0007669"/>
    <property type="project" value="UniProtKB-KW"/>
</dbReference>
<dbReference type="InterPro" id="IPR002073">
    <property type="entry name" value="PDEase_catalytic_dom"/>
</dbReference>
<gene>
    <name evidence="8" type="ORF">NSCI0253_LOCUS10489</name>
</gene>
<dbReference type="GO" id="GO:0007165">
    <property type="term" value="P:signal transduction"/>
    <property type="evidence" value="ECO:0007669"/>
    <property type="project" value="InterPro"/>
</dbReference>
<keyword evidence="1 5" id="KW-0479">Metal-binding</keyword>
<feature type="active site" description="Proton donor" evidence="3">
    <location>
        <position position="225"/>
    </location>
</feature>
<evidence type="ECO:0000313" key="8">
    <source>
        <dbReference type="EMBL" id="CAD8836141.1"/>
    </source>
</evidence>
<accession>A0A7S0ZXT1</accession>
<dbReference type="PRINTS" id="PR00387">
    <property type="entry name" value="PDIESTERASE1"/>
</dbReference>
<proteinExistence type="inferred from homology"/>
<sequence>MSLKLDDAPSRGGRHKGSNERVVLSLRAKIGAVLDSGDVRGPSRLKLEEVADSLLMLELDLSKSRVTATTGLGRLHLQTICAPDRSVSREVDAHHAALARVFSERNDSAAEWNMSTPKKATNTSLRPRFSTEELDDLRKVVLQHEIARAVLEDVGKLRFDTFKFTSIPEVARSPITMLFSLLESKGHLLKDLLEGGQITETKLLRGRLSSFMSLIDGNYKNVPYHNQIHGADVMMTIDWMFRSTYVQEHMTTLDHLMSLVAAAIHDVGHLGTNNFFQINTMSDAAITYNDKSVLENMHVSMAFDLMRQDQESNWFELLETGNQRTYIRRGLVHMVLATDMAKHAKHVDQLRSFVEETEEHMEVSHETEEQHRMHALEKKTFLLETLLHAADISNSAKPPHLMLRWTERILEEMWCQGDQEVSLGLPISPLCNRATDSLIVPRGQVGFITFVVQPLFKPLASLIEEIQEATDQLERNKDFWLQKDKEGAMMADLIGPP</sequence>
<feature type="binding site" evidence="5">
    <location>
        <position position="266"/>
    </location>
    <ligand>
        <name>Zn(2+)</name>
        <dbReference type="ChEBI" id="CHEBI:29105"/>
        <label>1</label>
    </ligand>
</feature>
<dbReference type="PROSITE" id="PS51845">
    <property type="entry name" value="PDEASE_I_2"/>
    <property type="match status" value="1"/>
</dbReference>
<dbReference type="InterPro" id="IPR003607">
    <property type="entry name" value="HD/PDEase_dom"/>
</dbReference>
<evidence type="ECO:0000256" key="5">
    <source>
        <dbReference type="PIRSR" id="PIRSR623088-3"/>
    </source>
</evidence>
<feature type="binding site" evidence="4">
    <location>
        <begin position="225"/>
        <end position="229"/>
    </location>
    <ligand>
        <name>AMP</name>
        <dbReference type="ChEBI" id="CHEBI:456215"/>
    </ligand>
</feature>
<evidence type="ECO:0000256" key="2">
    <source>
        <dbReference type="ARBA" id="ARBA00022801"/>
    </source>
</evidence>
<protein>
    <recommendedName>
        <fullName evidence="6">Phosphodiesterase</fullName>
        <ecNumber evidence="6">3.1.4.-</ecNumber>
    </recommendedName>
</protein>
<evidence type="ECO:0000256" key="1">
    <source>
        <dbReference type="ARBA" id="ARBA00022723"/>
    </source>
</evidence>
<dbReference type="SUPFAM" id="SSF109604">
    <property type="entry name" value="HD-domain/PDEase-like"/>
    <property type="match status" value="1"/>
</dbReference>
<dbReference type="CDD" id="cd00077">
    <property type="entry name" value="HDc"/>
    <property type="match status" value="1"/>
</dbReference>
<feature type="binding site" evidence="4">
    <location>
        <position position="266"/>
    </location>
    <ligand>
        <name>AMP</name>
        <dbReference type="ChEBI" id="CHEBI:456215"/>
    </ligand>
</feature>
<dbReference type="PANTHER" id="PTHR11347">
    <property type="entry name" value="CYCLIC NUCLEOTIDE PHOSPHODIESTERASE"/>
    <property type="match status" value="1"/>
</dbReference>
<keyword evidence="2 6" id="KW-0378">Hydrolase</keyword>
<dbReference type="Gene3D" id="1.10.1300.10">
    <property type="entry name" value="3'5'-cyclic nucleotide phosphodiesterase, catalytic domain"/>
    <property type="match status" value="1"/>
</dbReference>
<dbReference type="EC" id="3.1.4.-" evidence="6"/>
<dbReference type="InterPro" id="IPR036971">
    <property type="entry name" value="PDEase_catalytic_dom_sf"/>
</dbReference>
<dbReference type="EMBL" id="HBFQ01015100">
    <property type="protein sequence ID" value="CAD8836141.1"/>
    <property type="molecule type" value="Transcribed_RNA"/>
</dbReference>
<feature type="binding site" evidence="5">
    <location>
        <position position="391"/>
    </location>
    <ligand>
        <name>Zn(2+)</name>
        <dbReference type="ChEBI" id="CHEBI:29105"/>
        <label>1</label>
    </ligand>
</feature>
<dbReference type="PROSITE" id="PS00126">
    <property type="entry name" value="PDEASE_I_1"/>
    <property type="match status" value="1"/>
</dbReference>
<feature type="binding site" evidence="4">
    <location>
        <position position="391"/>
    </location>
    <ligand>
        <name>AMP</name>
        <dbReference type="ChEBI" id="CHEBI:456215"/>
    </ligand>
</feature>
<evidence type="ECO:0000256" key="6">
    <source>
        <dbReference type="RuleBase" id="RU363067"/>
    </source>
</evidence>